<dbReference type="EMBL" id="CP054929">
    <property type="protein sequence ID" value="QKW54102.1"/>
    <property type="molecule type" value="Genomic_DNA"/>
</dbReference>
<gene>
    <name evidence="3" type="ORF">HUT08_00215</name>
    <name evidence="4" type="ORF">HUT08_36210</name>
</gene>
<dbReference type="EMBL" id="CP054929">
    <property type="protein sequence ID" value="QKW48228.1"/>
    <property type="molecule type" value="Genomic_DNA"/>
</dbReference>
<dbReference type="PANTHER" id="PTHR43000">
    <property type="entry name" value="DTDP-D-GLUCOSE 4,6-DEHYDRATASE-RELATED"/>
    <property type="match status" value="1"/>
</dbReference>
<feature type="domain" description="NAD-dependent epimerase/dehydratase" evidence="2">
    <location>
        <begin position="8"/>
        <end position="245"/>
    </location>
</feature>
<dbReference type="Proteomes" id="UP000509303">
    <property type="component" value="Chromosome"/>
</dbReference>
<evidence type="ECO:0000256" key="1">
    <source>
        <dbReference type="ARBA" id="ARBA00007637"/>
    </source>
</evidence>
<proteinExistence type="inferred from homology"/>
<evidence type="ECO:0000313" key="5">
    <source>
        <dbReference type="Proteomes" id="UP000509303"/>
    </source>
</evidence>
<comment type="similarity">
    <text evidence="1">Belongs to the NAD(P)-dependent epimerase/dehydratase family.</text>
</comment>
<evidence type="ECO:0000313" key="3">
    <source>
        <dbReference type="EMBL" id="QKW48228.1"/>
    </source>
</evidence>
<dbReference type="Gene3D" id="3.40.50.720">
    <property type="entry name" value="NAD(P)-binding Rossmann-like Domain"/>
    <property type="match status" value="1"/>
</dbReference>
<reference evidence="4 5" key="1">
    <citation type="submission" date="2020-06" db="EMBL/GenBank/DDBJ databases">
        <title>Genome mining for natural products.</title>
        <authorList>
            <person name="Zhang B."/>
            <person name="Shi J."/>
            <person name="Ge H."/>
        </authorList>
    </citation>
    <scope>NUCLEOTIDE SEQUENCE [LARGE SCALE GENOMIC DNA]</scope>
    <source>
        <strain evidence="4 5">NA00687</strain>
    </source>
</reference>
<protein>
    <submittedName>
        <fullName evidence="4">GDP-mannose 4,6-dehydratase</fullName>
    </submittedName>
</protein>
<dbReference type="RefSeq" id="WP_176159925.1">
    <property type="nucleotide sequence ID" value="NZ_CP054929.1"/>
</dbReference>
<name>A0A7H8NI89_9ACTN</name>
<sequence>MDWNSHPVLVTGADGFIGSHLVDALLDRGALVTAVVRRTSRAQVTARFRNLSQRTVSALHALLHLDLAGPDATPVLASSGALTWFHLAADAYVPASLSQPSTVVQTNITSTLHVLEAARAAGPRHLLVTSSSEVYGSHPGPIAEGDPLEPATPYAASKVACDRLARSYHDAFGLPLTIVRPFNCYGPRHVYDVVPLYLARALGGLPLVVNGDGTQTRDLTYVSDTVDAFLRLAELPPEGKPYNIGTGVDHGIADLARQVLAVTGCSVPVRPGPARPGEVRKLQADATALREATGWEPRHSLAEGLRLNLEWIRDEPGWL</sequence>
<keyword evidence="5" id="KW-1185">Reference proteome</keyword>
<dbReference type="InterPro" id="IPR001509">
    <property type="entry name" value="Epimerase_deHydtase"/>
</dbReference>
<dbReference type="InterPro" id="IPR036291">
    <property type="entry name" value="NAD(P)-bd_dom_sf"/>
</dbReference>
<organism evidence="4 5">
    <name type="scientific">Streptomyces buecherae</name>
    <dbReference type="NCBI Taxonomy" id="2763006"/>
    <lineage>
        <taxon>Bacteria</taxon>
        <taxon>Bacillati</taxon>
        <taxon>Actinomycetota</taxon>
        <taxon>Actinomycetes</taxon>
        <taxon>Kitasatosporales</taxon>
        <taxon>Streptomycetaceae</taxon>
        <taxon>Streptomyces</taxon>
    </lineage>
</organism>
<dbReference type="AlphaFoldDB" id="A0A7H8NI89"/>
<accession>A0A7H8NI89</accession>
<evidence type="ECO:0000313" key="4">
    <source>
        <dbReference type="EMBL" id="QKW54102.1"/>
    </source>
</evidence>
<dbReference type="PRINTS" id="PR01713">
    <property type="entry name" value="NUCEPIMERASE"/>
</dbReference>
<dbReference type="SUPFAM" id="SSF51735">
    <property type="entry name" value="NAD(P)-binding Rossmann-fold domains"/>
    <property type="match status" value="1"/>
</dbReference>
<evidence type="ECO:0000259" key="2">
    <source>
        <dbReference type="Pfam" id="PF01370"/>
    </source>
</evidence>
<dbReference type="Pfam" id="PF01370">
    <property type="entry name" value="Epimerase"/>
    <property type="match status" value="1"/>
</dbReference>